<dbReference type="PATRIC" id="fig|1562462.4.peg.258"/>
<dbReference type="Proteomes" id="UP000324288">
    <property type="component" value="Chromosome"/>
</dbReference>
<proteinExistence type="inferred from homology"/>
<dbReference type="GO" id="GO:0016887">
    <property type="term" value="F:ATP hydrolysis activity"/>
    <property type="evidence" value="ECO:0007669"/>
    <property type="project" value="InterPro"/>
</dbReference>
<protein>
    <recommendedName>
        <fullName evidence="7">Chromosome partition protein Smc</fullName>
    </recommendedName>
</protein>
<evidence type="ECO:0000256" key="3">
    <source>
        <dbReference type="ARBA" id="ARBA00022741"/>
    </source>
</evidence>
<dbReference type="RefSeq" id="WP_053961468.1">
    <property type="nucleotide sequence ID" value="NZ_CAJPTR010000013.1"/>
</dbReference>
<evidence type="ECO:0000313" key="10">
    <source>
        <dbReference type="EMBL" id="ALE18567.1"/>
    </source>
</evidence>
<dbReference type="GO" id="GO:0006260">
    <property type="term" value="P:DNA replication"/>
    <property type="evidence" value="ECO:0007669"/>
    <property type="project" value="UniProtKB-UniRule"/>
</dbReference>
<dbReference type="HAMAP" id="MF_01894">
    <property type="entry name" value="Smc_prok"/>
    <property type="match status" value="1"/>
</dbReference>
<reference evidence="11 13" key="3">
    <citation type="submission" date="2019-04" db="EMBL/GenBank/DDBJ databases">
        <authorList>
            <person name="Seth-Smith MB H."/>
            <person name="Seth-Smith H."/>
        </authorList>
    </citation>
    <scope>NUCLEOTIDE SEQUENCE [LARGE SCALE GENOMIC DNA]</scope>
    <source>
        <strain evidence="11">USB-603019</strain>
    </source>
</reference>
<keyword evidence="5 7" id="KW-0175">Coiled coil</keyword>
<dbReference type="GO" id="GO:0007059">
    <property type="term" value="P:chromosome segregation"/>
    <property type="evidence" value="ECO:0007669"/>
    <property type="project" value="UniProtKB-UniRule"/>
</dbReference>
<comment type="domain">
    <text evidence="7">Contains large globular domains required for ATP hydrolysis at each terminus and a third globular domain forming a flexible hinge near the middle of the molecule. These domains are separated by coiled-coil structures.</text>
</comment>
<dbReference type="Gene3D" id="1.20.1060.20">
    <property type="match status" value="1"/>
</dbReference>
<keyword evidence="13" id="KW-1185">Reference proteome</keyword>
<evidence type="ECO:0000313" key="12">
    <source>
        <dbReference type="Proteomes" id="UP000068137"/>
    </source>
</evidence>
<dbReference type="Pfam" id="PF06470">
    <property type="entry name" value="SMC_hinge"/>
    <property type="match status" value="1"/>
</dbReference>
<dbReference type="OrthoDB" id="9808768at2"/>
<dbReference type="EMBL" id="CP012390">
    <property type="protein sequence ID" value="ALE18567.1"/>
    <property type="molecule type" value="Genomic_DNA"/>
</dbReference>
<feature type="region of interest" description="Disordered" evidence="8">
    <location>
        <begin position="954"/>
        <end position="979"/>
    </location>
</feature>
<comment type="subunit">
    <text evidence="7">Homodimer.</text>
</comment>
<dbReference type="SUPFAM" id="SSF75553">
    <property type="entry name" value="Smc hinge domain"/>
    <property type="match status" value="1"/>
</dbReference>
<reference evidence="10 12" key="1">
    <citation type="journal article" date="2015" name="Genome Announc.">
        <title>Complete Genome Sequences for Two Strains of a Novel Fastidious, Partially Acid-Fast, Gram-Positive Corynebacterineae Bacterium, Derived from Human Clinical Samples.</title>
        <authorList>
            <person name="Nicholson A.C."/>
            <person name="Bell M."/>
            <person name="Humrighouse B.W."/>
            <person name="McQuiston J.R."/>
        </authorList>
    </citation>
    <scope>NUCLEOTIDE SEQUENCE [LARGE SCALE GENOMIC DNA]</scope>
    <source>
        <strain evidence="10 12">X1698</strain>
    </source>
</reference>
<gene>
    <name evidence="11" type="primary">smc_1</name>
    <name evidence="7" type="synonym">smc</name>
    <name evidence="10" type="ORF">AL705_01240</name>
    <name evidence="11" type="ORF">LC603019_00260</name>
</gene>
<dbReference type="GO" id="GO:0005737">
    <property type="term" value="C:cytoplasm"/>
    <property type="evidence" value="ECO:0007669"/>
    <property type="project" value="UniProtKB-SubCell"/>
</dbReference>
<keyword evidence="6 7" id="KW-0238">DNA-binding</keyword>
<dbReference type="SMART" id="SM00968">
    <property type="entry name" value="SMC_hinge"/>
    <property type="match status" value="1"/>
</dbReference>
<organism evidence="10 12">
    <name type="scientific">Lawsonella clevelandensis</name>
    <dbReference type="NCBI Taxonomy" id="1528099"/>
    <lineage>
        <taxon>Bacteria</taxon>
        <taxon>Bacillati</taxon>
        <taxon>Actinomycetota</taxon>
        <taxon>Actinomycetes</taxon>
        <taxon>Mycobacteriales</taxon>
        <taxon>Lawsonellaceae</taxon>
        <taxon>Lawsonella</taxon>
    </lineage>
</organism>
<dbReference type="NCBIfam" id="TIGR02168">
    <property type="entry name" value="SMC_prok_B"/>
    <property type="match status" value="1"/>
</dbReference>
<dbReference type="KEGG" id="cbq:AL705_01240"/>
<keyword evidence="2 7" id="KW-0963">Cytoplasm</keyword>
<comment type="function">
    <text evidence="7">Required for chromosome condensation and partitioning.</text>
</comment>
<evidence type="ECO:0000313" key="13">
    <source>
        <dbReference type="Proteomes" id="UP000324288"/>
    </source>
</evidence>
<dbReference type="InterPro" id="IPR027417">
    <property type="entry name" value="P-loop_NTPase"/>
</dbReference>
<dbReference type="SUPFAM" id="SSF57997">
    <property type="entry name" value="Tropomyosin"/>
    <property type="match status" value="1"/>
</dbReference>
<sequence>MYLKSLTLKGFKSFASATTLRFEPGICAIVGPNGSGKSNVLDALTWVMGEQGAKVLRGGKMEDVIFAGTPTKAALGRAEVTLTIDNSDGALPIDYSEVSITRRMFRDGASEYEINDDRVRLMDVQELLSDSGIGREMHVIVGQGKLAEILESRPEERRAFIEEAAGVLKHRRRKEKALRKLSAMQVNLDRVSDLTKELRRQLKPLGRQAEAARRAQVIQADARDARLRIAADDLVQRRAEAFQHEQLQRDMAARRQQAESYLNEMTMAVEAAETELAALTPALDSTQQNWFTLSALSERVAATLRIAEDRARHLRTEFEPHFGPDPAQLEGRAEEAAREEAEIAATLHTATAALTAATKARADAEEYAQAVEKKRLAAMRAVADRREGIARLAGTIQTTRNAISSAERQAARYTEELETARQQLTSLQQEAAAAESRLQTLENSEQHLNERFDQASTELDRAEERCTALRNDERSAEKEAAGFHARIDALALTLGAGDAAAWLEKHADKVGLSGKVAQKLTVTPGWEAAIAVALGEAASAHTISSSNRAQEAVAALRAGSAGRSMFLIESRDADDFRMDVELPAGAQWALDVVSVPSSLQSALTSLLMDAVLVENMEMAEKVIRRDRRLRVVTRSGDARGWGWATGGTRKAHSDVEIHAAIEDAQRAEKAALAQVEKAQAALRGAEEEYRDRTQAAAQAHSALVESDSAIATLTKELARLTASVRSASLQQDRLVEQRNQLEEQQRALLTELVELEERQRLATEEPEEPALFDDTAATEAASAVAHTRATEMEARLAVRTAEERSSHVRGRADALHRQAARERELRERAARRAATRGRALDIIAAVQEAGQELQDALQRQLSLIEEHRQVLASQQSVVSERLTVTRQRRQEAIVEFEKLRETAHQDEVLRAQTQERLRLMEHQVLDDLGMAVDDLITEYGPDVLLPPSPVEMQEYEDAKERGEQVSRPQPLRYDREQQQRRLQAAERDLARLGKVNPLALEEFAALQERYSFLSTQLEDIKKARKDLLDVVEDVDERIKIVFEEAFHDVAREFVTVFSTLFPGGEGRLYLTDPEDMLNTGVEVEARPPGKKVKRLSLLSGGEKSLTAIAMLVAIFKARPSPFYILDEVEAALDDTNLHRLLGLFRELKEHSQLLVITHQKLTMDLADVLYGVTMKGDGITRVISQRMHPAAPLPAAAFPQANS</sequence>
<dbReference type="FunFam" id="3.40.50.300:FF:000984">
    <property type="entry name" value="Chromosome partition protein Smc"/>
    <property type="match status" value="1"/>
</dbReference>
<dbReference type="GO" id="GO:0030261">
    <property type="term" value="P:chromosome condensation"/>
    <property type="evidence" value="ECO:0007669"/>
    <property type="project" value="InterPro"/>
</dbReference>
<dbReference type="InterPro" id="IPR011890">
    <property type="entry name" value="SMC_prok"/>
</dbReference>
<feature type="coiled-coil region" evidence="7">
    <location>
        <begin position="244"/>
        <end position="275"/>
    </location>
</feature>
<feature type="coiled-coil region" evidence="7">
    <location>
        <begin position="661"/>
        <end position="765"/>
    </location>
</feature>
<feature type="binding site" evidence="7">
    <location>
        <begin position="32"/>
        <end position="39"/>
    </location>
    <ligand>
        <name>ATP</name>
        <dbReference type="ChEBI" id="CHEBI:30616"/>
    </ligand>
</feature>
<comment type="subcellular location">
    <subcellularLocation>
        <location evidence="1 7">Cytoplasm</location>
    </subcellularLocation>
</comment>
<name>A0A0M5KZF0_9ACTN</name>
<dbReference type="SUPFAM" id="SSF52540">
    <property type="entry name" value="P-loop containing nucleoside triphosphate hydrolases"/>
    <property type="match status" value="1"/>
</dbReference>
<evidence type="ECO:0000313" key="11">
    <source>
        <dbReference type="EMBL" id="VHN99843.1"/>
    </source>
</evidence>
<dbReference type="InterPro" id="IPR010935">
    <property type="entry name" value="SMC_hinge"/>
</dbReference>
<dbReference type="PANTHER" id="PTHR43977">
    <property type="entry name" value="STRUCTURAL MAINTENANCE OF CHROMOSOMES PROTEIN 3"/>
    <property type="match status" value="1"/>
</dbReference>
<dbReference type="Pfam" id="PF02463">
    <property type="entry name" value="SMC_N"/>
    <property type="match status" value="1"/>
</dbReference>
<feature type="region of interest" description="Disordered" evidence="8">
    <location>
        <begin position="798"/>
        <end position="819"/>
    </location>
</feature>
<dbReference type="InterPro" id="IPR036277">
    <property type="entry name" value="SMC_hinge_sf"/>
</dbReference>
<dbReference type="GO" id="GO:0005694">
    <property type="term" value="C:chromosome"/>
    <property type="evidence" value="ECO:0007669"/>
    <property type="project" value="InterPro"/>
</dbReference>
<evidence type="ECO:0000256" key="8">
    <source>
        <dbReference type="SAM" id="MobiDB-lite"/>
    </source>
</evidence>
<keyword evidence="3 7" id="KW-0547">Nucleotide-binding</keyword>
<evidence type="ECO:0000256" key="1">
    <source>
        <dbReference type="ARBA" id="ARBA00004496"/>
    </source>
</evidence>
<dbReference type="Proteomes" id="UP000068137">
    <property type="component" value="Chromosome"/>
</dbReference>
<reference evidence="10" key="2">
    <citation type="journal article" date="2016" name="Int. J. Syst. Evol. Microbiol.">
        <title>Lawsonella clevelandensis gen. nov., sp. nov., a new member of the suborder Corynebacterineae isolated from human abscesses.</title>
        <authorList>
            <person name="Bell M.E."/>
            <person name="Bernard K.A."/>
            <person name="Harrington S.M."/>
            <person name="Patel N.B."/>
            <person name="Tucker T.A."/>
            <person name="Metcalfe M.G."/>
            <person name="McQuiston J.R."/>
        </authorList>
    </citation>
    <scope>NUCLEOTIDE SEQUENCE</scope>
    <source>
        <strain evidence="10">X1698</strain>
    </source>
</reference>
<accession>A0A0M5KZF0</accession>
<evidence type="ECO:0000259" key="9">
    <source>
        <dbReference type="SMART" id="SM00968"/>
    </source>
</evidence>
<feature type="coiled-coil region" evidence="7">
    <location>
        <begin position="396"/>
        <end position="479"/>
    </location>
</feature>
<evidence type="ECO:0000256" key="7">
    <source>
        <dbReference type="HAMAP-Rule" id="MF_01894"/>
    </source>
</evidence>
<dbReference type="AlphaFoldDB" id="A0A0M5KZF0"/>
<dbReference type="InterPro" id="IPR003395">
    <property type="entry name" value="RecF/RecN/SMC_N"/>
</dbReference>
<dbReference type="GO" id="GO:0005524">
    <property type="term" value="F:ATP binding"/>
    <property type="evidence" value="ECO:0007669"/>
    <property type="project" value="UniProtKB-UniRule"/>
</dbReference>
<feature type="domain" description="SMC hinge" evidence="9">
    <location>
        <begin position="510"/>
        <end position="623"/>
    </location>
</feature>
<dbReference type="Gene3D" id="3.40.50.300">
    <property type="entry name" value="P-loop containing nucleotide triphosphate hydrolases"/>
    <property type="match status" value="2"/>
</dbReference>
<evidence type="ECO:0000256" key="6">
    <source>
        <dbReference type="ARBA" id="ARBA00023125"/>
    </source>
</evidence>
<dbReference type="GO" id="GO:0007062">
    <property type="term" value="P:sister chromatid cohesion"/>
    <property type="evidence" value="ECO:0007669"/>
    <property type="project" value="InterPro"/>
</dbReference>
<dbReference type="FunFam" id="3.40.50.300:FF:000901">
    <property type="entry name" value="Chromosome partition protein Smc"/>
    <property type="match status" value="1"/>
</dbReference>
<evidence type="ECO:0000256" key="2">
    <source>
        <dbReference type="ARBA" id="ARBA00022490"/>
    </source>
</evidence>
<keyword evidence="4 7" id="KW-0067">ATP-binding</keyword>
<dbReference type="EMBL" id="LR584267">
    <property type="protein sequence ID" value="VHN99843.1"/>
    <property type="molecule type" value="Genomic_DNA"/>
</dbReference>
<dbReference type="Gene3D" id="3.30.70.1620">
    <property type="match status" value="1"/>
</dbReference>
<dbReference type="InterPro" id="IPR024704">
    <property type="entry name" value="SMC"/>
</dbReference>
<dbReference type="GO" id="GO:0003677">
    <property type="term" value="F:DNA binding"/>
    <property type="evidence" value="ECO:0007669"/>
    <property type="project" value="UniProtKB-UniRule"/>
</dbReference>
<dbReference type="PIRSF" id="PIRSF005719">
    <property type="entry name" value="SMC"/>
    <property type="match status" value="1"/>
</dbReference>
<dbReference type="STRING" id="1528099.AL705_01240"/>
<comment type="similarity">
    <text evidence="7">Belongs to the SMC family.</text>
</comment>
<evidence type="ECO:0000256" key="4">
    <source>
        <dbReference type="ARBA" id="ARBA00022840"/>
    </source>
</evidence>
<evidence type="ECO:0000256" key="5">
    <source>
        <dbReference type="ARBA" id="ARBA00023054"/>
    </source>
</evidence>